<reference evidence="7 8" key="1">
    <citation type="submission" date="2019-07" db="EMBL/GenBank/DDBJ databases">
        <title>Whole genome shotgun sequence of Acetobacter nitrogenifigens NBRC 105050.</title>
        <authorList>
            <person name="Hosoyama A."/>
            <person name="Uohara A."/>
            <person name="Ohji S."/>
            <person name="Ichikawa N."/>
        </authorList>
    </citation>
    <scope>NUCLEOTIDE SEQUENCE [LARGE SCALE GENOMIC DNA]</scope>
    <source>
        <strain evidence="7 8">NBRC 105050</strain>
    </source>
</reference>
<keyword evidence="5 6" id="KW-0472">Membrane</keyword>
<keyword evidence="2" id="KW-0813">Transport</keyword>
<dbReference type="Pfam" id="PF07690">
    <property type="entry name" value="MFS_1"/>
    <property type="match status" value="1"/>
</dbReference>
<dbReference type="STRING" id="1120919.GCA_000429165_02454"/>
<evidence type="ECO:0000256" key="3">
    <source>
        <dbReference type="ARBA" id="ARBA00022692"/>
    </source>
</evidence>
<keyword evidence="4 6" id="KW-1133">Transmembrane helix</keyword>
<keyword evidence="3 6" id="KW-0812">Transmembrane</keyword>
<dbReference type="AlphaFoldDB" id="A0A511XC16"/>
<dbReference type="PANTHER" id="PTHR42718">
    <property type="entry name" value="MAJOR FACILITATOR SUPERFAMILY MULTIDRUG TRANSPORTER MFSC"/>
    <property type="match status" value="1"/>
</dbReference>
<feature type="transmembrane region" description="Helical" evidence="6">
    <location>
        <begin position="423"/>
        <end position="448"/>
    </location>
</feature>
<comment type="caution">
    <text evidence="7">The sequence shown here is derived from an EMBL/GenBank/DDBJ whole genome shotgun (WGS) entry which is preliminary data.</text>
</comment>
<dbReference type="InterPro" id="IPR036259">
    <property type="entry name" value="MFS_trans_sf"/>
</dbReference>
<dbReference type="GO" id="GO:0022857">
    <property type="term" value="F:transmembrane transporter activity"/>
    <property type="evidence" value="ECO:0007669"/>
    <property type="project" value="InterPro"/>
</dbReference>
<feature type="transmembrane region" description="Helical" evidence="6">
    <location>
        <begin position="225"/>
        <end position="246"/>
    </location>
</feature>
<feature type="transmembrane region" description="Helical" evidence="6">
    <location>
        <begin position="109"/>
        <end position="130"/>
    </location>
</feature>
<keyword evidence="8" id="KW-1185">Reference proteome</keyword>
<dbReference type="InterPro" id="IPR011701">
    <property type="entry name" value="MFS"/>
</dbReference>
<evidence type="ECO:0000313" key="7">
    <source>
        <dbReference type="EMBL" id="GEN60480.1"/>
    </source>
</evidence>
<feature type="transmembrane region" description="Helical" evidence="6">
    <location>
        <begin position="137"/>
        <end position="154"/>
    </location>
</feature>
<evidence type="ECO:0000256" key="2">
    <source>
        <dbReference type="ARBA" id="ARBA00022448"/>
    </source>
</evidence>
<dbReference type="Proteomes" id="UP000321635">
    <property type="component" value="Unassembled WGS sequence"/>
</dbReference>
<evidence type="ECO:0000313" key="8">
    <source>
        <dbReference type="Proteomes" id="UP000321635"/>
    </source>
</evidence>
<protein>
    <submittedName>
        <fullName evidence="7">MFS transporter</fullName>
    </submittedName>
</protein>
<comment type="subcellular location">
    <subcellularLocation>
        <location evidence="1">Membrane</location>
        <topology evidence="1">Multi-pass membrane protein</topology>
    </subcellularLocation>
</comment>
<evidence type="ECO:0000256" key="6">
    <source>
        <dbReference type="SAM" id="Phobius"/>
    </source>
</evidence>
<dbReference type="SUPFAM" id="SSF103473">
    <property type="entry name" value="MFS general substrate transporter"/>
    <property type="match status" value="1"/>
</dbReference>
<dbReference type="GO" id="GO:0016020">
    <property type="term" value="C:membrane"/>
    <property type="evidence" value="ECO:0007669"/>
    <property type="project" value="UniProtKB-SubCell"/>
</dbReference>
<feature type="transmembrane region" description="Helical" evidence="6">
    <location>
        <begin position="258"/>
        <end position="279"/>
    </location>
</feature>
<evidence type="ECO:0000256" key="1">
    <source>
        <dbReference type="ARBA" id="ARBA00004141"/>
    </source>
</evidence>
<evidence type="ECO:0000256" key="5">
    <source>
        <dbReference type="ARBA" id="ARBA00023136"/>
    </source>
</evidence>
<evidence type="ECO:0000256" key="4">
    <source>
        <dbReference type="ARBA" id="ARBA00022989"/>
    </source>
</evidence>
<dbReference type="Gene3D" id="1.20.1250.20">
    <property type="entry name" value="MFS general substrate transporter like domains"/>
    <property type="match status" value="2"/>
</dbReference>
<feature type="transmembrane region" description="Helical" evidence="6">
    <location>
        <begin position="285"/>
        <end position="307"/>
    </location>
</feature>
<proteinExistence type="predicted"/>
<feature type="transmembrane region" description="Helical" evidence="6">
    <location>
        <begin position="392"/>
        <end position="411"/>
    </location>
</feature>
<name>A0A511XC16_9PROT</name>
<accession>A0A511XC16</accession>
<feature type="transmembrane region" description="Helical" evidence="6">
    <location>
        <begin position="546"/>
        <end position="564"/>
    </location>
</feature>
<feature type="transmembrane region" description="Helical" evidence="6">
    <location>
        <begin position="365"/>
        <end position="385"/>
    </location>
</feature>
<sequence>MEVFSHSIALMMWAMISETCDTNGGEASHVASPDGASASPPLAVQQAAPVIHASPPMPSYIPPFGVRTIIGCVGMLLAVHVAGFNEHVTENGLADILGAMHISHDDGTWLITIYEAFNIAAMAFTPWFYMTFSIYRFSIFMTALMALLAIPAPFMPDVTSLCVLRAFQGMAAGCLPPVLMTVMLKYLPPEIRVFGIGGYAMSATFGPNLGLPLEAFWFEHVGWHWLYWEIIPLAALAVAMIAYGLPRDPLHMERFEKFNWFGLMVGLPAICSLVIVLYQGDRLDWFRSATITHLAFWGGAAFVVFLINEAFHPSPYFKIQYWRSRNIQASLISLVGILAICGLLSELPATYLEEIRGYRPIQTAPVALVVALPQLIMLPLIAAICNSRRVDCRYVLAGGMACLAAAAWFGTWLTPDWVRDNFYVIQILQVFGQPMTVIPTLMLATLALGPADGPFISGMVNMLKGLANAVAFAIFAAVTRRREQYHSVMLLDHHGANGTTLQGLGDPIQQQLAGTSPDAGHVAHNALEVFHTYVHEQSVVLGLADIYFGLIWVCLGYAVLNVLLPRRVYPPRAPAATAPAH</sequence>
<feature type="transmembrane region" description="Helical" evidence="6">
    <location>
        <begin position="460"/>
        <end position="479"/>
    </location>
</feature>
<organism evidence="7 8">
    <name type="scientific">Acetobacter nitrogenifigens DSM 23921 = NBRC 105050</name>
    <dbReference type="NCBI Taxonomy" id="1120919"/>
    <lineage>
        <taxon>Bacteria</taxon>
        <taxon>Pseudomonadati</taxon>
        <taxon>Pseudomonadota</taxon>
        <taxon>Alphaproteobacteria</taxon>
        <taxon>Acetobacterales</taxon>
        <taxon>Acetobacteraceae</taxon>
        <taxon>Acetobacter</taxon>
    </lineage>
</organism>
<feature type="transmembrane region" description="Helical" evidence="6">
    <location>
        <begin position="327"/>
        <end position="345"/>
    </location>
</feature>
<feature type="transmembrane region" description="Helical" evidence="6">
    <location>
        <begin position="193"/>
        <end position="213"/>
    </location>
</feature>
<feature type="transmembrane region" description="Helical" evidence="6">
    <location>
        <begin position="166"/>
        <end position="186"/>
    </location>
</feature>
<gene>
    <name evidence="7" type="ORF">ANI02nite_23640</name>
</gene>
<dbReference type="EMBL" id="BJYF01000018">
    <property type="protein sequence ID" value="GEN60480.1"/>
    <property type="molecule type" value="Genomic_DNA"/>
</dbReference>
<dbReference type="PANTHER" id="PTHR42718:SF9">
    <property type="entry name" value="MAJOR FACILITATOR SUPERFAMILY MULTIDRUG TRANSPORTER MFSC"/>
    <property type="match status" value="1"/>
</dbReference>